<dbReference type="InterPro" id="IPR023885">
    <property type="entry name" value="4Fe4S-binding_SPASM_dom"/>
</dbReference>
<dbReference type="EMBL" id="JBHSWB010000001">
    <property type="protein sequence ID" value="MFC6660218.1"/>
    <property type="molecule type" value="Genomic_DNA"/>
</dbReference>
<dbReference type="Gene3D" id="3.20.20.70">
    <property type="entry name" value="Aldolase class I"/>
    <property type="match status" value="1"/>
</dbReference>
<sequence length="113" mass="12420">MCYAALPFSFVVRADGRLNKCTVALDDERNQVGRLAPDGSLHLDQDRLRPWLVDNALTDTGCQSCALRPACQGAACPLDRMNTGERPCPDAKRDFKAYLPLLLAGRQEVSVTQ</sequence>
<organism evidence="1 2">
    <name type="scientific">Deinococcus multiflagellatus</name>
    <dbReference type="NCBI Taxonomy" id="1656887"/>
    <lineage>
        <taxon>Bacteria</taxon>
        <taxon>Thermotogati</taxon>
        <taxon>Deinococcota</taxon>
        <taxon>Deinococci</taxon>
        <taxon>Deinococcales</taxon>
        <taxon>Deinococcaceae</taxon>
        <taxon>Deinococcus</taxon>
    </lineage>
</organism>
<dbReference type="RefSeq" id="WP_380055141.1">
    <property type="nucleotide sequence ID" value="NZ_JBHSWB010000001.1"/>
</dbReference>
<gene>
    <name evidence="1" type="ORF">ACFP90_07495</name>
</gene>
<name>A0ABW1ZIG3_9DEIO</name>
<proteinExistence type="predicted"/>
<reference evidence="2" key="1">
    <citation type="journal article" date="2019" name="Int. J. Syst. Evol. Microbiol.">
        <title>The Global Catalogue of Microorganisms (GCM) 10K type strain sequencing project: providing services to taxonomists for standard genome sequencing and annotation.</title>
        <authorList>
            <consortium name="The Broad Institute Genomics Platform"/>
            <consortium name="The Broad Institute Genome Sequencing Center for Infectious Disease"/>
            <person name="Wu L."/>
            <person name="Ma J."/>
        </authorList>
    </citation>
    <scope>NUCLEOTIDE SEQUENCE [LARGE SCALE GENOMIC DNA]</scope>
    <source>
        <strain evidence="2">CCUG 63830</strain>
    </source>
</reference>
<dbReference type="NCBIfam" id="TIGR04085">
    <property type="entry name" value="rSAM_more_4Fe4S"/>
    <property type="match status" value="1"/>
</dbReference>
<protein>
    <submittedName>
        <fullName evidence="1">SPASM domain-containing protein</fullName>
    </submittedName>
</protein>
<dbReference type="Proteomes" id="UP001596317">
    <property type="component" value="Unassembled WGS sequence"/>
</dbReference>
<evidence type="ECO:0000313" key="1">
    <source>
        <dbReference type="EMBL" id="MFC6660218.1"/>
    </source>
</evidence>
<keyword evidence="2" id="KW-1185">Reference proteome</keyword>
<evidence type="ECO:0000313" key="2">
    <source>
        <dbReference type="Proteomes" id="UP001596317"/>
    </source>
</evidence>
<comment type="caution">
    <text evidence="1">The sequence shown here is derived from an EMBL/GenBank/DDBJ whole genome shotgun (WGS) entry which is preliminary data.</text>
</comment>
<accession>A0ABW1ZIG3</accession>
<dbReference type="InterPro" id="IPR013785">
    <property type="entry name" value="Aldolase_TIM"/>
</dbReference>